<reference evidence="4 5" key="1">
    <citation type="submission" date="2016-10" db="EMBL/GenBank/DDBJ databases">
        <authorList>
            <person name="de Groot N.N."/>
        </authorList>
    </citation>
    <scope>NUCLEOTIDE SEQUENCE [LARGE SCALE GENOMIC DNA]</scope>
    <source>
        <strain evidence="4 5">DSM 2895</strain>
    </source>
</reference>
<dbReference type="AlphaFoldDB" id="A0A1G8UVD7"/>
<accession>A0A1G8UVD7</accession>
<dbReference type="InterPro" id="IPR016181">
    <property type="entry name" value="Acyl_CoA_acyltransferase"/>
</dbReference>
<evidence type="ECO:0000313" key="5">
    <source>
        <dbReference type="Proteomes" id="UP000182836"/>
    </source>
</evidence>
<dbReference type="PANTHER" id="PTHR43072">
    <property type="entry name" value="N-ACETYLTRANSFERASE"/>
    <property type="match status" value="1"/>
</dbReference>
<dbReference type="EMBL" id="FNED01000021">
    <property type="protein sequence ID" value="SDJ57537.1"/>
    <property type="molecule type" value="Genomic_DNA"/>
</dbReference>
<dbReference type="SUPFAM" id="SSF55729">
    <property type="entry name" value="Acyl-CoA N-acyltransferases (Nat)"/>
    <property type="match status" value="1"/>
</dbReference>
<proteinExistence type="predicted"/>
<evidence type="ECO:0000256" key="2">
    <source>
        <dbReference type="ARBA" id="ARBA00023315"/>
    </source>
</evidence>
<keyword evidence="1 4" id="KW-0808">Transferase</keyword>
<sequence>MMHIREAQEADIPAMLAIYNHAIRTSTATFDLQEQTLVQRQEWFAHYGGPHPLIVADIDGHIAGYSCLSPFRSKPAYSRTAELSVYIDDRFQGRGIGKALVKEILDRAQKLNYHVVIAGITEGNDISIKLHEAFGFTLAGRFKEVGYKFDAWQDVLFYQLFLRNE</sequence>
<dbReference type="Proteomes" id="UP000182836">
    <property type="component" value="Unassembled WGS sequence"/>
</dbReference>
<evidence type="ECO:0000256" key="1">
    <source>
        <dbReference type="ARBA" id="ARBA00022679"/>
    </source>
</evidence>
<keyword evidence="2" id="KW-0012">Acyltransferase</keyword>
<dbReference type="PANTHER" id="PTHR43072:SF23">
    <property type="entry name" value="UPF0039 PROTEIN C11D3.02C"/>
    <property type="match status" value="1"/>
</dbReference>
<protein>
    <submittedName>
        <fullName evidence="4">Phosphinothricin acetyltransferase</fullName>
    </submittedName>
</protein>
<dbReference type="PROSITE" id="PS51186">
    <property type="entry name" value="GNAT"/>
    <property type="match status" value="1"/>
</dbReference>
<dbReference type="Gene3D" id="3.40.630.30">
    <property type="match status" value="1"/>
</dbReference>
<organism evidence="4 5">
    <name type="scientific">Aneurinibacillus migulanus</name>
    <name type="common">Bacillus migulanus</name>
    <dbReference type="NCBI Taxonomy" id="47500"/>
    <lineage>
        <taxon>Bacteria</taxon>
        <taxon>Bacillati</taxon>
        <taxon>Bacillota</taxon>
        <taxon>Bacilli</taxon>
        <taxon>Bacillales</taxon>
        <taxon>Paenibacillaceae</taxon>
        <taxon>Aneurinibacillus group</taxon>
        <taxon>Aneurinibacillus</taxon>
    </lineage>
</organism>
<dbReference type="CDD" id="cd04301">
    <property type="entry name" value="NAT_SF"/>
    <property type="match status" value="1"/>
</dbReference>
<dbReference type="InterPro" id="IPR000182">
    <property type="entry name" value="GNAT_dom"/>
</dbReference>
<evidence type="ECO:0000313" key="4">
    <source>
        <dbReference type="EMBL" id="SDJ57537.1"/>
    </source>
</evidence>
<evidence type="ECO:0000259" key="3">
    <source>
        <dbReference type="PROSITE" id="PS51186"/>
    </source>
</evidence>
<feature type="domain" description="N-acetyltransferase" evidence="3">
    <location>
        <begin position="2"/>
        <end position="163"/>
    </location>
</feature>
<dbReference type="GO" id="GO:0016747">
    <property type="term" value="F:acyltransferase activity, transferring groups other than amino-acyl groups"/>
    <property type="evidence" value="ECO:0007669"/>
    <property type="project" value="InterPro"/>
</dbReference>
<dbReference type="Pfam" id="PF00583">
    <property type="entry name" value="Acetyltransf_1"/>
    <property type="match status" value="1"/>
</dbReference>
<gene>
    <name evidence="4" type="ORF">SAMN04487909_12136</name>
</gene>
<name>A0A1G8UVD7_ANEMI</name>